<reference evidence="1 2" key="1">
    <citation type="journal article" date="2016" name="Int. J. Syst. Evol. Microbiol.">
        <title>Peptococcus simiae sp. nov., isolated from rhesus macaque faeces and emended description of the genus Peptococcus.</title>
        <authorList>
            <person name="Shkoporov A.N."/>
            <person name="Efimov B.A."/>
            <person name="Kondova I."/>
            <person name="Ouwerling B."/>
            <person name="Chaplin A.V."/>
            <person name="Shcherbakova V.A."/>
            <person name="Langermans J.A.M."/>
        </authorList>
    </citation>
    <scope>NUCLEOTIDE SEQUENCE [LARGE SCALE GENOMIC DNA]</scope>
    <source>
        <strain evidence="1 2">M108</strain>
    </source>
</reference>
<proteinExistence type="predicted"/>
<organism evidence="1 2">
    <name type="scientific">Peptococcus simiae</name>
    <dbReference type="NCBI Taxonomy" id="1643805"/>
    <lineage>
        <taxon>Bacteria</taxon>
        <taxon>Bacillati</taxon>
        <taxon>Bacillota</taxon>
        <taxon>Clostridia</taxon>
        <taxon>Eubacteriales</taxon>
        <taxon>Peptococcaceae</taxon>
        <taxon>Peptococcus</taxon>
    </lineage>
</organism>
<dbReference type="NCBIfam" id="TIGR01784">
    <property type="entry name" value="T_den_put_tspse"/>
    <property type="match status" value="1"/>
</dbReference>
<dbReference type="PANTHER" id="PTHR41317">
    <property type="entry name" value="PD-(D_E)XK NUCLEASE FAMILY TRANSPOSASE"/>
    <property type="match status" value="1"/>
</dbReference>
<gene>
    <name evidence="1" type="ORF">ACKQTC_07240</name>
</gene>
<keyword evidence="2" id="KW-1185">Reference proteome</keyword>
<comment type="caution">
    <text evidence="1">The sequence shown here is derived from an EMBL/GenBank/DDBJ whole genome shotgun (WGS) entry which is preliminary data.</text>
</comment>
<dbReference type="EMBL" id="JBJUVG010000010">
    <property type="protein sequence ID" value="MFM9414159.1"/>
    <property type="molecule type" value="Genomic_DNA"/>
</dbReference>
<dbReference type="PANTHER" id="PTHR41317:SF1">
    <property type="entry name" value="PD-(D_E)XK NUCLEASE FAMILY TRANSPOSASE"/>
    <property type="match status" value="1"/>
</dbReference>
<dbReference type="Pfam" id="PF12784">
    <property type="entry name" value="PDDEXK_2"/>
    <property type="match status" value="1"/>
</dbReference>
<evidence type="ECO:0000313" key="2">
    <source>
        <dbReference type="Proteomes" id="UP001631949"/>
    </source>
</evidence>
<dbReference type="Proteomes" id="UP001631949">
    <property type="component" value="Unassembled WGS sequence"/>
</dbReference>
<dbReference type="InterPro" id="IPR010106">
    <property type="entry name" value="RpnA"/>
</dbReference>
<sequence length="285" mass="33326">MCEPKFYRLTNDLMFHIVMQENEVALRGLIAAMLSKPADAITSVQVLNPIDFHKKMTGKEIILDVKAEVDAREIVNVEVQVRKFKYWRDRALYYAARMLSGYNPGAEYGAVKPIRQVSILDYPFDSSVPKFFYNYRLIEDDIGEEYSDKFQLSVLNLRRMDLATEVDRLSNRLLWAKLFRAQSWNALEELTENSNLAKEVVETMYEATTDDNMSRWLSDKEILERDRAAQEAYAREENMIKGMEKGMEIKNFEFAKNLLVEGFSRDDVRRLTNYPFSDEELDSLK</sequence>
<name>A0ABW9GZX2_9FIRM</name>
<evidence type="ECO:0000313" key="1">
    <source>
        <dbReference type="EMBL" id="MFM9414159.1"/>
    </source>
</evidence>
<dbReference type="RefSeq" id="WP_408977774.1">
    <property type="nucleotide sequence ID" value="NZ_JBJUVG010000010.1"/>
</dbReference>
<accession>A0ABW9GZX2</accession>
<protein>
    <submittedName>
        <fullName evidence="1">Rpn family recombination-promoting nuclease/putative transposase</fullName>
    </submittedName>
</protein>